<evidence type="ECO:0000313" key="1">
    <source>
        <dbReference type="EMBL" id="QCD89487.1"/>
    </source>
</evidence>
<gene>
    <name evidence="1" type="ORF">DEO72_LG4g432</name>
</gene>
<dbReference type="EMBL" id="CP039348">
    <property type="protein sequence ID" value="QCD89487.1"/>
    <property type="molecule type" value="Genomic_DNA"/>
</dbReference>
<organism evidence="1 2">
    <name type="scientific">Vigna unguiculata</name>
    <name type="common">Cowpea</name>
    <dbReference type="NCBI Taxonomy" id="3917"/>
    <lineage>
        <taxon>Eukaryota</taxon>
        <taxon>Viridiplantae</taxon>
        <taxon>Streptophyta</taxon>
        <taxon>Embryophyta</taxon>
        <taxon>Tracheophyta</taxon>
        <taxon>Spermatophyta</taxon>
        <taxon>Magnoliopsida</taxon>
        <taxon>eudicotyledons</taxon>
        <taxon>Gunneridae</taxon>
        <taxon>Pentapetalae</taxon>
        <taxon>rosids</taxon>
        <taxon>fabids</taxon>
        <taxon>Fabales</taxon>
        <taxon>Fabaceae</taxon>
        <taxon>Papilionoideae</taxon>
        <taxon>50 kb inversion clade</taxon>
        <taxon>NPAAA clade</taxon>
        <taxon>indigoferoid/millettioid clade</taxon>
        <taxon>Phaseoleae</taxon>
        <taxon>Vigna</taxon>
    </lineage>
</organism>
<proteinExistence type="predicted"/>
<dbReference type="AlphaFoldDB" id="A0A4D6LLL8"/>
<protein>
    <submittedName>
        <fullName evidence="1">Uncharacterized protein</fullName>
    </submittedName>
</protein>
<name>A0A4D6LLL8_VIGUN</name>
<sequence length="77" mass="8534">MVARGSHGGLAWWSRVVVSPEVAERGGDSNDDSATVAVAAQELALLKWPEFAERRVAGICREKWRRQRARGRKGFAI</sequence>
<evidence type="ECO:0000313" key="2">
    <source>
        <dbReference type="Proteomes" id="UP000501690"/>
    </source>
</evidence>
<keyword evidence="2" id="KW-1185">Reference proteome</keyword>
<reference evidence="1 2" key="1">
    <citation type="submission" date="2019-04" db="EMBL/GenBank/DDBJ databases">
        <title>An improved genome assembly and genetic linkage map for asparagus bean, Vigna unguiculata ssp. sesquipedialis.</title>
        <authorList>
            <person name="Xia Q."/>
            <person name="Zhang R."/>
            <person name="Dong Y."/>
        </authorList>
    </citation>
    <scope>NUCLEOTIDE SEQUENCE [LARGE SCALE GENOMIC DNA]</scope>
    <source>
        <tissue evidence="1">Leaf</tissue>
    </source>
</reference>
<accession>A0A4D6LLL8</accession>
<dbReference type="Proteomes" id="UP000501690">
    <property type="component" value="Linkage Group LG4"/>
</dbReference>